<dbReference type="EMBL" id="CADCVQ010000020">
    <property type="protein sequence ID" value="CAA9475611.1"/>
    <property type="molecule type" value="Genomic_DNA"/>
</dbReference>
<evidence type="ECO:0000256" key="1">
    <source>
        <dbReference type="ARBA" id="ARBA00004651"/>
    </source>
</evidence>
<evidence type="ECO:0000256" key="2">
    <source>
        <dbReference type="ARBA" id="ARBA00022475"/>
    </source>
</evidence>
<comment type="subcellular location">
    <subcellularLocation>
        <location evidence="1">Cell membrane</location>
        <topology evidence="1">Multi-pass membrane protein</topology>
    </subcellularLocation>
</comment>
<dbReference type="InterPro" id="IPR002797">
    <property type="entry name" value="Polysacc_synth"/>
</dbReference>
<feature type="transmembrane region" description="Helical" evidence="6">
    <location>
        <begin position="392"/>
        <end position="410"/>
    </location>
</feature>
<evidence type="ECO:0000256" key="3">
    <source>
        <dbReference type="ARBA" id="ARBA00022692"/>
    </source>
</evidence>
<feature type="transmembrane region" description="Helical" evidence="6">
    <location>
        <begin position="258"/>
        <end position="279"/>
    </location>
</feature>
<accession>A0A6J4RKC7</accession>
<feature type="transmembrane region" description="Helical" evidence="6">
    <location>
        <begin position="179"/>
        <end position="200"/>
    </location>
</feature>
<evidence type="ECO:0000256" key="4">
    <source>
        <dbReference type="ARBA" id="ARBA00022989"/>
    </source>
</evidence>
<dbReference type="Pfam" id="PF01943">
    <property type="entry name" value="Polysacc_synt"/>
    <property type="match status" value="1"/>
</dbReference>
<keyword evidence="4 6" id="KW-1133">Transmembrane helix</keyword>
<feature type="transmembrane region" description="Helical" evidence="6">
    <location>
        <begin position="333"/>
        <end position="353"/>
    </location>
</feature>
<dbReference type="PANTHER" id="PTHR30250:SF11">
    <property type="entry name" value="O-ANTIGEN TRANSPORTER-RELATED"/>
    <property type="match status" value="1"/>
</dbReference>
<feature type="transmembrane region" description="Helical" evidence="6">
    <location>
        <begin position="95"/>
        <end position="119"/>
    </location>
</feature>
<feature type="transmembrane region" description="Helical" evidence="6">
    <location>
        <begin position="151"/>
        <end position="173"/>
    </location>
</feature>
<organism evidence="7">
    <name type="scientific">uncultured Solirubrobacteraceae bacterium</name>
    <dbReference type="NCBI Taxonomy" id="1162706"/>
    <lineage>
        <taxon>Bacteria</taxon>
        <taxon>Bacillati</taxon>
        <taxon>Actinomycetota</taxon>
        <taxon>Thermoleophilia</taxon>
        <taxon>Solirubrobacterales</taxon>
        <taxon>Solirubrobacteraceae</taxon>
        <taxon>environmental samples</taxon>
    </lineage>
</organism>
<feature type="transmembrane region" description="Helical" evidence="6">
    <location>
        <begin position="443"/>
        <end position="464"/>
    </location>
</feature>
<name>A0A6J4RKC7_9ACTN</name>
<keyword evidence="2" id="KW-1003">Cell membrane</keyword>
<sequence length="471" mass="48482">MLEPSLEHGSAPASGRRQVAESVATLAIGDLINKAARFAAIVVLTRALPLDQYGLLNLGVALGGIAVVIMRLGLPDLGSREVAIAGNRREELAARIVPPQAGGLVALTLFASAVVLLVHPAAMPFVLLSGASTLGLALSADWLLRGMERMVPLAVSSVIGGLTVLAGAILVAATSDSATAGLAALAVGELAAAAVTWRAARLRRLPRPTLRGVGGLLRESWPMALAGVVMYAYYANIDTVLLAAIHSPEEAGLYSAPYRLFLALNVVGIFAAYALLPLASRASDGEARREAMRLIVSCLPPLAGFGLLCLGLAELLGRQVLEAVFGPPFAQMATTFVLLCTAVPWYAIGYPAGYSAIASGNQRRLLAGASVAVVCNIILNAALIPVFGAEGAAVATTVAMIAAAVTWLRAQMILERLRALVCLLALATIAAGAAALVETIRPIVGSATLAAGAALLLVGTPNSLRRLLRQR</sequence>
<feature type="transmembrane region" description="Helical" evidence="6">
    <location>
        <begin position="365"/>
        <end position="386"/>
    </location>
</feature>
<evidence type="ECO:0000256" key="6">
    <source>
        <dbReference type="SAM" id="Phobius"/>
    </source>
</evidence>
<dbReference type="InterPro" id="IPR050833">
    <property type="entry name" value="Poly_Biosynth_Transport"/>
</dbReference>
<dbReference type="GO" id="GO:0005886">
    <property type="term" value="C:plasma membrane"/>
    <property type="evidence" value="ECO:0007669"/>
    <property type="project" value="UniProtKB-SubCell"/>
</dbReference>
<reference evidence="7" key="1">
    <citation type="submission" date="2020-02" db="EMBL/GenBank/DDBJ databases">
        <authorList>
            <person name="Meier V. D."/>
        </authorList>
    </citation>
    <scope>NUCLEOTIDE SEQUENCE</scope>
    <source>
        <strain evidence="7">AVDCRST_MAG67</strain>
    </source>
</reference>
<proteinExistence type="predicted"/>
<protein>
    <submittedName>
        <fullName evidence="7">Uncharacterized protein</fullName>
    </submittedName>
</protein>
<feature type="transmembrane region" description="Helical" evidence="6">
    <location>
        <begin position="417"/>
        <end position="437"/>
    </location>
</feature>
<dbReference type="AlphaFoldDB" id="A0A6J4RKC7"/>
<keyword evidence="5 6" id="KW-0472">Membrane</keyword>
<evidence type="ECO:0000313" key="7">
    <source>
        <dbReference type="EMBL" id="CAA9475611.1"/>
    </source>
</evidence>
<dbReference type="PANTHER" id="PTHR30250">
    <property type="entry name" value="PST FAMILY PREDICTED COLANIC ACID TRANSPORTER"/>
    <property type="match status" value="1"/>
</dbReference>
<gene>
    <name evidence="7" type="ORF">AVDCRST_MAG67-392</name>
</gene>
<feature type="transmembrane region" description="Helical" evidence="6">
    <location>
        <begin position="125"/>
        <end position="144"/>
    </location>
</feature>
<feature type="transmembrane region" description="Helical" evidence="6">
    <location>
        <begin position="53"/>
        <end position="74"/>
    </location>
</feature>
<evidence type="ECO:0000256" key="5">
    <source>
        <dbReference type="ARBA" id="ARBA00023136"/>
    </source>
</evidence>
<keyword evidence="3 6" id="KW-0812">Transmembrane</keyword>
<feature type="transmembrane region" description="Helical" evidence="6">
    <location>
        <begin position="291"/>
        <end position="313"/>
    </location>
</feature>
<feature type="transmembrane region" description="Helical" evidence="6">
    <location>
        <begin position="221"/>
        <end position="246"/>
    </location>
</feature>